<comment type="caution">
    <text evidence="1">The sequence shown here is derived from an EMBL/GenBank/DDBJ whole genome shotgun (WGS) entry which is preliminary data.</text>
</comment>
<sequence>MSSAADDQMGRDMPGDQDAKAIADAVIRASGPIGQWAQPAGYPTSLALCIIDSIQSVGVRYKTVENVVDRYRNLRGTEVANTDGAPELAAVFDDIGVDGFIATVGNRNRTSTQPGAALKAEVIQKAAALLSLDAPTAGDLRGRATDLDLEARWRDLPGQRSGITWRYLLMLANVPSVKPDRMVRRFVSRSVGRPETSFTTNELVRLVTLASQHLGVSPTLTDHLIWRTASGRGPRPITPPSPGAELAGTHLHTPHEGQRVHGIVSLGEIDRRQTRAGYPWGIIAASWNERPIKLILFPMAWDRYAALLGSPAVRVVGDLTRTEDGTSGLSVLDMHLEHGG</sequence>
<organism evidence="1 2">
    <name type="scientific">Pedococcus aerophilus</name>
    <dbReference type="NCBI Taxonomy" id="436356"/>
    <lineage>
        <taxon>Bacteria</taxon>
        <taxon>Bacillati</taxon>
        <taxon>Actinomycetota</taxon>
        <taxon>Actinomycetes</taxon>
        <taxon>Micrococcales</taxon>
        <taxon>Intrasporangiaceae</taxon>
        <taxon>Pedococcus</taxon>
    </lineage>
</organism>
<gene>
    <name evidence="1" type="ORF">GCM10009867_19930</name>
</gene>
<accession>A0ABN3UP99</accession>
<evidence type="ECO:0000313" key="2">
    <source>
        <dbReference type="Proteomes" id="UP001501326"/>
    </source>
</evidence>
<name>A0ABN3UP99_9MICO</name>
<dbReference type="Proteomes" id="UP001501326">
    <property type="component" value="Unassembled WGS sequence"/>
</dbReference>
<protein>
    <submittedName>
        <fullName evidence="1">Uncharacterized protein</fullName>
    </submittedName>
</protein>
<reference evidence="1 2" key="1">
    <citation type="journal article" date="2019" name="Int. J. Syst. Evol. Microbiol.">
        <title>The Global Catalogue of Microorganisms (GCM) 10K type strain sequencing project: providing services to taxonomists for standard genome sequencing and annotation.</title>
        <authorList>
            <consortium name="The Broad Institute Genomics Platform"/>
            <consortium name="The Broad Institute Genome Sequencing Center for Infectious Disease"/>
            <person name="Wu L."/>
            <person name="Ma J."/>
        </authorList>
    </citation>
    <scope>NUCLEOTIDE SEQUENCE [LARGE SCALE GENOMIC DNA]</scope>
    <source>
        <strain evidence="1 2">JCM 16378</strain>
    </source>
</reference>
<evidence type="ECO:0000313" key="1">
    <source>
        <dbReference type="EMBL" id="GAA2736083.1"/>
    </source>
</evidence>
<proteinExistence type="predicted"/>
<keyword evidence="2" id="KW-1185">Reference proteome</keyword>
<dbReference type="EMBL" id="BAAARN010000001">
    <property type="protein sequence ID" value="GAA2736083.1"/>
    <property type="molecule type" value="Genomic_DNA"/>
</dbReference>